<organism evidence="1 2">
    <name type="scientific">Bradyrhizobium vignae</name>
    <dbReference type="NCBI Taxonomy" id="1549949"/>
    <lineage>
        <taxon>Bacteria</taxon>
        <taxon>Pseudomonadati</taxon>
        <taxon>Pseudomonadota</taxon>
        <taxon>Alphaproteobacteria</taxon>
        <taxon>Hyphomicrobiales</taxon>
        <taxon>Nitrobacteraceae</taxon>
        <taxon>Bradyrhizobium</taxon>
    </lineage>
</organism>
<dbReference type="PIRSF" id="PIRSF033328">
    <property type="entry name" value="Phest_Mll4975"/>
    <property type="match status" value="1"/>
</dbReference>
<dbReference type="RefSeq" id="WP_209295476.1">
    <property type="nucleotide sequence ID" value="NZ_JAGIKT010000040.1"/>
</dbReference>
<evidence type="ECO:0000313" key="2">
    <source>
        <dbReference type="Proteomes" id="UP000669317"/>
    </source>
</evidence>
<gene>
    <name evidence="1" type="ORF">JWS04_18130</name>
</gene>
<evidence type="ECO:0000313" key="1">
    <source>
        <dbReference type="EMBL" id="MBP0112963.1"/>
    </source>
</evidence>
<dbReference type="Gene3D" id="3.90.1140.10">
    <property type="entry name" value="Cyclic phosphodiesterase"/>
    <property type="match status" value="1"/>
</dbReference>
<accession>A0ABS3ZZ30</accession>
<sequence>MTGFPRYAVYFAAGADSALSRFGAELLGYDAYTGDELPFPREALQIAPDWRDISADPRKYGFHATLKAPMALALSKTEAELMAACAAFAGRARPLPVIRPVVDAISGFIAVIPAEPVDTLQDLAADSVRDFDAFRAPLTPEDRARRKPEKLGERQRDYLDRWGYPYVMEEFRFHMTLTGRLDAERRGPILQMLRGRFAALKLDALEIDRIALFKQDDAKERFRIIGEWALAR</sequence>
<protein>
    <submittedName>
        <fullName evidence="1">DUF1045 domain-containing protein</fullName>
    </submittedName>
</protein>
<reference evidence="1 2" key="1">
    <citation type="submission" date="2021-03" db="EMBL/GenBank/DDBJ databases">
        <title>Genome Sequence of Bradyrhizobium vignae strain ISRA400.</title>
        <authorList>
            <person name="Tisa L.S."/>
            <person name="Svistoonoff S."/>
            <person name="Hocher V."/>
            <person name="Fall S."/>
            <person name="Zaiya A."/>
            <person name="Naing D."/>
            <person name="Niang N."/>
            <person name="Diouf A."/>
            <person name="Dasylva M.C."/>
            <person name="Toure O."/>
            <person name="Gueye M."/>
            <person name="Gully D."/>
            <person name="Tisseyre P."/>
            <person name="Simpson S."/>
            <person name="Morris K."/>
            <person name="Thomas W.K."/>
        </authorList>
    </citation>
    <scope>NUCLEOTIDE SEQUENCE [LARGE SCALE GENOMIC DNA]</scope>
    <source>
        <strain evidence="1 2">ISRA400</strain>
    </source>
</reference>
<keyword evidence="2" id="KW-1185">Reference proteome</keyword>
<comment type="caution">
    <text evidence="1">The sequence shown here is derived from an EMBL/GenBank/DDBJ whole genome shotgun (WGS) entry which is preliminary data.</text>
</comment>
<name>A0ABS3ZZ30_9BRAD</name>
<dbReference type="InterPro" id="IPR009389">
    <property type="entry name" value="DUF1045"/>
</dbReference>
<dbReference type="Proteomes" id="UP000669317">
    <property type="component" value="Unassembled WGS sequence"/>
</dbReference>
<proteinExistence type="predicted"/>
<dbReference type="Pfam" id="PF06299">
    <property type="entry name" value="DUF1045"/>
    <property type="match status" value="1"/>
</dbReference>
<dbReference type="NCBIfam" id="TIGR03223">
    <property type="entry name" value="Phn_opern_protn"/>
    <property type="match status" value="1"/>
</dbReference>
<dbReference type="EMBL" id="JAGIKT010000040">
    <property type="protein sequence ID" value="MBP0112963.1"/>
    <property type="molecule type" value="Genomic_DNA"/>
</dbReference>